<organism evidence="17 18">
    <name type="scientific">Monilinia fructicola</name>
    <name type="common">Brown rot fungus</name>
    <name type="synonym">Ciboria fructicola</name>
    <dbReference type="NCBI Taxonomy" id="38448"/>
    <lineage>
        <taxon>Eukaryota</taxon>
        <taxon>Fungi</taxon>
        <taxon>Dikarya</taxon>
        <taxon>Ascomycota</taxon>
        <taxon>Pezizomycotina</taxon>
        <taxon>Leotiomycetes</taxon>
        <taxon>Helotiales</taxon>
        <taxon>Sclerotiniaceae</taxon>
        <taxon>Monilinia</taxon>
    </lineage>
</organism>
<evidence type="ECO:0000256" key="12">
    <source>
        <dbReference type="ARBA" id="ARBA00034074"/>
    </source>
</evidence>
<dbReference type="Pfam" id="PF00295">
    <property type="entry name" value="Glyco_hydro_28"/>
    <property type="match status" value="1"/>
</dbReference>
<evidence type="ECO:0000256" key="10">
    <source>
        <dbReference type="ARBA" id="ARBA00023295"/>
    </source>
</evidence>
<dbReference type="GO" id="GO:0004650">
    <property type="term" value="F:polygalacturonase activity"/>
    <property type="evidence" value="ECO:0007669"/>
    <property type="project" value="UniProtKB-EC"/>
</dbReference>
<evidence type="ECO:0000256" key="2">
    <source>
        <dbReference type="ARBA" id="ARBA00008834"/>
    </source>
</evidence>
<evidence type="ECO:0000256" key="1">
    <source>
        <dbReference type="ARBA" id="ARBA00004613"/>
    </source>
</evidence>
<dbReference type="EC" id="3.2.1.15" evidence="3"/>
<evidence type="ECO:0000256" key="13">
    <source>
        <dbReference type="ARBA" id="ARBA00037707"/>
    </source>
</evidence>
<dbReference type="SUPFAM" id="SSF51126">
    <property type="entry name" value="Pectin lyase-like"/>
    <property type="match status" value="1"/>
</dbReference>
<evidence type="ECO:0000256" key="11">
    <source>
        <dbReference type="ARBA" id="ARBA00023316"/>
    </source>
</evidence>
<dbReference type="InterPro" id="IPR012334">
    <property type="entry name" value="Pectin_lyas_fold"/>
</dbReference>
<evidence type="ECO:0000256" key="7">
    <source>
        <dbReference type="ARBA" id="ARBA00022801"/>
    </source>
</evidence>
<dbReference type="SMART" id="SM00710">
    <property type="entry name" value="PbH1"/>
    <property type="match status" value="7"/>
</dbReference>
<name>A0A5M9JPX3_MONFR</name>
<dbReference type="InterPro" id="IPR050434">
    <property type="entry name" value="Glycosyl_hydrlase_28"/>
</dbReference>
<keyword evidence="4" id="KW-0964">Secreted</keyword>
<protein>
    <recommendedName>
        <fullName evidence="3">endo-polygalacturonase</fullName>
        <ecNumber evidence="3">3.2.1.15</ecNumber>
    </recommendedName>
</protein>
<reference evidence="17 18" key="1">
    <citation type="submission" date="2019-06" db="EMBL/GenBank/DDBJ databases">
        <title>Genome Sequence of the Brown Rot Fungal Pathogen Monilinia fructicola.</title>
        <authorList>
            <person name="De Miccolis Angelini R.M."/>
            <person name="Landi L."/>
            <person name="Abate D."/>
            <person name="Pollastro S."/>
            <person name="Romanazzi G."/>
            <person name="Faretra F."/>
        </authorList>
    </citation>
    <scope>NUCLEOTIDE SEQUENCE [LARGE SCALE GENOMIC DNA]</scope>
    <source>
        <strain evidence="17 18">Mfrc123</strain>
    </source>
</reference>
<keyword evidence="18" id="KW-1185">Reference proteome</keyword>
<feature type="chain" id="PRO_5024353466" description="endo-polygalacturonase" evidence="16">
    <location>
        <begin position="17"/>
        <end position="511"/>
    </location>
</feature>
<comment type="caution">
    <text evidence="17">The sequence shown here is derived from an EMBL/GenBank/DDBJ whole genome shotgun (WGS) entry which is preliminary data.</text>
</comment>
<evidence type="ECO:0000256" key="9">
    <source>
        <dbReference type="ARBA" id="ARBA00023180"/>
    </source>
</evidence>
<dbReference type="GO" id="GO:0045490">
    <property type="term" value="P:pectin catabolic process"/>
    <property type="evidence" value="ECO:0007669"/>
    <property type="project" value="TreeGrafter"/>
</dbReference>
<dbReference type="InterPro" id="IPR000743">
    <property type="entry name" value="Glyco_hydro_28"/>
</dbReference>
<evidence type="ECO:0000256" key="5">
    <source>
        <dbReference type="ARBA" id="ARBA00022729"/>
    </source>
</evidence>
<keyword evidence="7 15" id="KW-0378">Hydrolase</keyword>
<sequence length="511" mass="51876">MRSAIILGFLASIALACDNPKSPGHACASAFAASPVEAASFCATYTKSVNTATTGLPPFATACANKPKKLSSACSCLQVPTTLATLVKSSAAPSVASDYPSVVNATYVRGSYARAPTPPAYKPAPPAYKPAHKPAKTKVATSTPVPVPAGGAPGPIATAAPPAPAGCKATAYSNIAGIVAKCTNIVLHNIAVPAGATLDLQKLRDGSTVTFSGTTTFGTTPISGFDPIVINGRGITITGAPGHVIEGNGAAYWDGLGSNGGSKKPNHFIVVEDVVNTVITNLNIKNWPVHCFYINRAQGLTISGLILDNSAGDAPNSKSKGDEASHNSDGFDISASDRVTIKNTVVKNQDDCVAVTSGTNILVTGMTCSGGHGLSIGSIGGKSNNVVSGVTFSDSTITNSRNGCRIKSNSGTTGLIENITYSNIKMSGITKYGLVIQQDYLNGGPTGKPTNGVIIRGINFSGVTGTTVGSAINYYILCGSGSCSNFKFQNVRITGGGKPSTCNYPSTGCPA</sequence>
<dbReference type="FunFam" id="2.160.20.10:FF:000002">
    <property type="entry name" value="Endopolygalacturonase D"/>
    <property type="match status" value="1"/>
</dbReference>
<dbReference type="EMBL" id="VICG01000005">
    <property type="protein sequence ID" value="KAA8571558.1"/>
    <property type="molecule type" value="Genomic_DNA"/>
</dbReference>
<evidence type="ECO:0000256" key="15">
    <source>
        <dbReference type="RuleBase" id="RU361169"/>
    </source>
</evidence>
<accession>A0A5M9JPX3</accession>
<dbReference type="InterPro" id="IPR011050">
    <property type="entry name" value="Pectin_lyase_fold/virulence"/>
</dbReference>
<evidence type="ECO:0000313" key="18">
    <source>
        <dbReference type="Proteomes" id="UP000322873"/>
    </source>
</evidence>
<keyword evidence="6" id="KW-0677">Repeat</keyword>
<evidence type="ECO:0000256" key="6">
    <source>
        <dbReference type="ARBA" id="ARBA00022737"/>
    </source>
</evidence>
<evidence type="ECO:0000256" key="4">
    <source>
        <dbReference type="ARBA" id="ARBA00022525"/>
    </source>
</evidence>
<feature type="signal peptide" evidence="16">
    <location>
        <begin position="1"/>
        <end position="16"/>
    </location>
</feature>
<dbReference type="OrthoDB" id="1546079at2759"/>
<dbReference type="AlphaFoldDB" id="A0A5M9JPX3"/>
<keyword evidence="9" id="KW-0325">Glycoprotein</keyword>
<dbReference type="VEuPathDB" id="FungiDB:MFRU_016g00530"/>
<dbReference type="PROSITE" id="PS00502">
    <property type="entry name" value="POLYGALACTURONASE"/>
    <property type="match status" value="1"/>
</dbReference>
<feature type="active site" evidence="14">
    <location>
        <position position="372"/>
    </location>
</feature>
<dbReference type="InterPro" id="IPR006626">
    <property type="entry name" value="PbH1"/>
</dbReference>
<evidence type="ECO:0000256" key="8">
    <source>
        <dbReference type="ARBA" id="ARBA00023157"/>
    </source>
</evidence>
<dbReference type="Gene3D" id="2.160.20.10">
    <property type="entry name" value="Single-stranded right-handed beta-helix, Pectin lyase-like"/>
    <property type="match status" value="1"/>
</dbReference>
<dbReference type="PANTHER" id="PTHR31884:SF9">
    <property type="entry name" value="ENDOPOLYGALACTURONASE D-RELATED"/>
    <property type="match status" value="1"/>
</dbReference>
<keyword evidence="10 15" id="KW-0326">Glycosidase</keyword>
<dbReference type="GO" id="GO:0071555">
    <property type="term" value="P:cell wall organization"/>
    <property type="evidence" value="ECO:0007669"/>
    <property type="project" value="UniProtKB-KW"/>
</dbReference>
<dbReference type="PROSITE" id="PS51257">
    <property type="entry name" value="PROKAR_LIPOPROTEIN"/>
    <property type="match status" value="1"/>
</dbReference>
<comment type="subcellular location">
    <subcellularLocation>
        <location evidence="1">Secreted</location>
    </subcellularLocation>
</comment>
<evidence type="ECO:0000256" key="14">
    <source>
        <dbReference type="PROSITE-ProRule" id="PRU10052"/>
    </source>
</evidence>
<keyword evidence="5 16" id="KW-0732">Signal</keyword>
<keyword evidence="11" id="KW-0961">Cell wall biogenesis/degradation</keyword>
<evidence type="ECO:0000256" key="3">
    <source>
        <dbReference type="ARBA" id="ARBA00012736"/>
    </source>
</evidence>
<dbReference type="PANTHER" id="PTHR31884">
    <property type="entry name" value="POLYGALACTURONASE"/>
    <property type="match status" value="1"/>
</dbReference>
<comment type="catalytic activity">
    <reaction evidence="12">
        <text>(1,4-alpha-D-galacturonosyl)n+m + H2O = (1,4-alpha-D-galacturonosyl)n + (1,4-alpha-D-galacturonosyl)m.</text>
        <dbReference type="EC" id="3.2.1.15"/>
    </reaction>
</comment>
<dbReference type="GO" id="GO:0005576">
    <property type="term" value="C:extracellular region"/>
    <property type="evidence" value="ECO:0007669"/>
    <property type="project" value="UniProtKB-SubCell"/>
</dbReference>
<gene>
    <name evidence="17" type="ORF">EYC84_001556</name>
</gene>
<proteinExistence type="inferred from homology"/>
<dbReference type="Proteomes" id="UP000322873">
    <property type="component" value="Unassembled WGS sequence"/>
</dbReference>
<comment type="function">
    <text evidence="13">Involved in maceration and soft-rotting of plant tissue. Hydrolyzes the 1,4-alpha glycosidic bonds of de-esterified pectate in the smooth region of the plant cell wall.</text>
</comment>
<comment type="similarity">
    <text evidence="2 15">Belongs to the glycosyl hydrolase 28 family.</text>
</comment>
<keyword evidence="8" id="KW-1015">Disulfide bond</keyword>
<evidence type="ECO:0000256" key="16">
    <source>
        <dbReference type="SAM" id="SignalP"/>
    </source>
</evidence>
<evidence type="ECO:0000313" key="17">
    <source>
        <dbReference type="EMBL" id="KAA8571558.1"/>
    </source>
</evidence>